<organism evidence="2 3">
    <name type="scientific">Clostridium frigidicarnis</name>
    <dbReference type="NCBI Taxonomy" id="84698"/>
    <lineage>
        <taxon>Bacteria</taxon>
        <taxon>Bacillati</taxon>
        <taxon>Bacillota</taxon>
        <taxon>Clostridia</taxon>
        <taxon>Eubacteriales</taxon>
        <taxon>Clostridiaceae</taxon>
        <taxon>Clostridium</taxon>
    </lineage>
</organism>
<reference evidence="2 3" key="1">
    <citation type="submission" date="2016-10" db="EMBL/GenBank/DDBJ databases">
        <authorList>
            <person name="de Groot N.N."/>
        </authorList>
    </citation>
    <scope>NUCLEOTIDE SEQUENCE [LARGE SCALE GENOMIC DNA]</scope>
    <source>
        <strain evidence="2 3">DSM 12271</strain>
    </source>
</reference>
<dbReference type="STRING" id="84698.SAMN04488528_101421"/>
<gene>
    <name evidence="2" type="ORF">SAMN04488528_101421</name>
</gene>
<dbReference type="PROSITE" id="PS51832">
    <property type="entry name" value="HD_GYP"/>
    <property type="match status" value="1"/>
</dbReference>
<dbReference type="Pfam" id="PF13487">
    <property type="entry name" value="HD_5"/>
    <property type="match status" value="1"/>
</dbReference>
<dbReference type="SUPFAM" id="SSF109604">
    <property type="entry name" value="HD-domain/PDEase-like"/>
    <property type="match status" value="1"/>
</dbReference>
<evidence type="ECO:0000259" key="1">
    <source>
        <dbReference type="PROSITE" id="PS51832"/>
    </source>
</evidence>
<proteinExistence type="predicted"/>
<name>A0A1I0YQD6_9CLOT</name>
<evidence type="ECO:0000313" key="2">
    <source>
        <dbReference type="EMBL" id="SFB14518.1"/>
    </source>
</evidence>
<dbReference type="PANTHER" id="PTHR43155">
    <property type="entry name" value="CYCLIC DI-GMP PHOSPHODIESTERASE PA4108-RELATED"/>
    <property type="match status" value="1"/>
</dbReference>
<protein>
    <submittedName>
        <fullName evidence="2">HD-GYP domain, c-di-GMP phosphodiesterase class II (Or its inactivated variant)</fullName>
    </submittedName>
</protein>
<keyword evidence="3" id="KW-1185">Reference proteome</keyword>
<dbReference type="Proteomes" id="UP000198619">
    <property type="component" value="Unassembled WGS sequence"/>
</dbReference>
<dbReference type="PANTHER" id="PTHR43155:SF2">
    <property type="entry name" value="CYCLIC DI-GMP PHOSPHODIESTERASE PA4108"/>
    <property type="match status" value="1"/>
</dbReference>
<dbReference type="Gene3D" id="1.10.3210.10">
    <property type="entry name" value="Hypothetical protein af1432"/>
    <property type="match status" value="1"/>
</dbReference>
<dbReference type="CDD" id="cd00077">
    <property type="entry name" value="HDc"/>
    <property type="match status" value="1"/>
</dbReference>
<dbReference type="EMBL" id="FOKI01000014">
    <property type="protein sequence ID" value="SFB14518.1"/>
    <property type="molecule type" value="Genomic_DNA"/>
</dbReference>
<evidence type="ECO:0000313" key="3">
    <source>
        <dbReference type="Proteomes" id="UP000198619"/>
    </source>
</evidence>
<accession>A0A1I0YQD6</accession>
<dbReference type="SMART" id="SM00471">
    <property type="entry name" value="HDc"/>
    <property type="match status" value="1"/>
</dbReference>
<dbReference type="InterPro" id="IPR037522">
    <property type="entry name" value="HD_GYP_dom"/>
</dbReference>
<dbReference type="InterPro" id="IPR003607">
    <property type="entry name" value="HD/PDEase_dom"/>
</dbReference>
<dbReference type="OrthoDB" id="9804747at2"/>
<dbReference type="AlphaFoldDB" id="A0A1I0YQD6"/>
<sequence length="353" mass="40330">MKISIPMSIYDLSPGMILAKDIYLNKTKILSEGCTLTNSSIDKIKNFLNESHIYIYDDNHSYEVDSESIRNSEEYKATEKLLNELYKESENFFFNVKLNSKIDFNQVRSMSDTLLSSLKHTGLVIKNINDNKNNEDYQFRHLVNVSIWSSLMGKWLHLSERDIMLLIFSGFLHDIGKSKIPEQILNKKSKLTREEQDIMKTHCSKGYSLVKAIPFLDSSVSQATLFHHERIDGSGYPLRLTGDKTPLFAKIVGIIDIFDSMTSNRCYKEKICALDALNSLKLDYVGKLDISLVDTFVKNMCDYLTGESALLSNGESCKLIKIDPLDVNHPLISVKDTFIDLKQTRDLKILDIL</sequence>
<feature type="domain" description="HD-GYP" evidence="1">
    <location>
        <begin position="116"/>
        <end position="312"/>
    </location>
</feature>